<evidence type="ECO:0000313" key="3">
    <source>
        <dbReference type="RefSeq" id="XP_022307538.1"/>
    </source>
</evidence>
<dbReference type="Gene3D" id="3.30.160.60">
    <property type="entry name" value="Classic Zinc Finger"/>
    <property type="match status" value="1"/>
</dbReference>
<protein>
    <submittedName>
        <fullName evidence="3">Uncharacterized protein LOC111113540</fullName>
    </submittedName>
</protein>
<name>A0A8B8BVZ8_CRAVI</name>
<reference evidence="3" key="1">
    <citation type="submission" date="2025-08" db="UniProtKB">
        <authorList>
            <consortium name="RefSeq"/>
        </authorList>
    </citation>
    <scope>IDENTIFICATION</scope>
    <source>
        <tissue evidence="3">Whole sample</tissue>
    </source>
</reference>
<keyword evidence="2" id="KW-1185">Reference proteome</keyword>
<dbReference type="KEGG" id="cvn:111113540"/>
<dbReference type="OrthoDB" id="6138915at2759"/>
<evidence type="ECO:0000256" key="1">
    <source>
        <dbReference type="SAM" id="Coils"/>
    </source>
</evidence>
<evidence type="ECO:0000313" key="2">
    <source>
        <dbReference type="Proteomes" id="UP000694844"/>
    </source>
</evidence>
<dbReference type="GeneID" id="111113540"/>
<dbReference type="SUPFAM" id="SSF57845">
    <property type="entry name" value="B-box zinc-binding domain"/>
    <property type="match status" value="1"/>
</dbReference>
<dbReference type="InterPro" id="IPR047153">
    <property type="entry name" value="TRIM45/56/19-like"/>
</dbReference>
<dbReference type="AlphaFoldDB" id="A0A8B8BVZ8"/>
<dbReference type="PANTHER" id="PTHR25462:SF296">
    <property type="entry name" value="MEIOTIC P26, ISOFORM F"/>
    <property type="match status" value="1"/>
</dbReference>
<dbReference type="RefSeq" id="XP_022307538.1">
    <property type="nucleotide sequence ID" value="XM_022451830.1"/>
</dbReference>
<dbReference type="InterPro" id="IPR011042">
    <property type="entry name" value="6-blade_b-propeller_TolB-like"/>
</dbReference>
<feature type="coiled-coil region" evidence="1">
    <location>
        <begin position="122"/>
        <end position="193"/>
    </location>
</feature>
<organism evidence="2 3">
    <name type="scientific">Crassostrea virginica</name>
    <name type="common">Eastern oyster</name>
    <dbReference type="NCBI Taxonomy" id="6565"/>
    <lineage>
        <taxon>Eukaryota</taxon>
        <taxon>Metazoa</taxon>
        <taxon>Spiralia</taxon>
        <taxon>Lophotrochozoa</taxon>
        <taxon>Mollusca</taxon>
        <taxon>Bivalvia</taxon>
        <taxon>Autobranchia</taxon>
        <taxon>Pteriomorphia</taxon>
        <taxon>Ostreida</taxon>
        <taxon>Ostreoidea</taxon>
        <taxon>Ostreidae</taxon>
        <taxon>Crassostrea</taxon>
    </lineage>
</organism>
<dbReference type="SUPFAM" id="SSF63829">
    <property type="entry name" value="Calcium-dependent phosphotriesterase"/>
    <property type="match status" value="1"/>
</dbReference>
<gene>
    <name evidence="3" type="primary">LOC111113540</name>
</gene>
<dbReference type="Gene3D" id="2.120.10.30">
    <property type="entry name" value="TolB, C-terminal domain"/>
    <property type="match status" value="1"/>
</dbReference>
<sequence length="394" mass="44886">MADRTKQHEVVDFINRKEGSILRKQKSPDRTLCEVFCNDCHKPTCKLCVTTANKKHDITDIQSIIDNLKKRIAADVENLENTVRPNYRKDYDDGDSSTQFDKVMNAIQDQEDTICKMVREISSELKNEIAKQLREFEEKHQESKTLAANKKKKSNLVIQKNKSVSETNDAKRILTYQSNNETLEQRLARLRIQIQHPTLSEGMLPDKKVYKYDGDGLRTVIDLGQWCPRGLCHSANGDLLVSMRTVDETQSRVVRYSGEKKTTIIQNDSERRPLFSVSVECVLLLTENGNGDICVADNAGGAVVVVNASGKLRFRYRRKLGLQTFQPHDIDSNINNQILINDSAEDVVHVIDSDGRFLRYIKFRCTGGLSIAPDHNLVVVDEFNGQIRIIKYLE</sequence>
<dbReference type="PANTHER" id="PTHR25462">
    <property type="entry name" value="BONUS, ISOFORM C-RELATED"/>
    <property type="match status" value="1"/>
</dbReference>
<dbReference type="Proteomes" id="UP000694844">
    <property type="component" value="Chromosome 9"/>
</dbReference>
<accession>A0A8B8BVZ8</accession>
<keyword evidence="1" id="KW-0175">Coiled coil</keyword>
<proteinExistence type="predicted"/>